<dbReference type="AlphaFoldDB" id="A0A9Q1BZP9"/>
<feature type="compositionally biased region" description="Polar residues" evidence="1">
    <location>
        <begin position="121"/>
        <end position="131"/>
    </location>
</feature>
<dbReference type="EMBL" id="JAIZAY010000009">
    <property type="protein sequence ID" value="KAJ8036378.1"/>
    <property type="molecule type" value="Genomic_DNA"/>
</dbReference>
<feature type="transmembrane region" description="Helical" evidence="2">
    <location>
        <begin position="78"/>
        <end position="102"/>
    </location>
</feature>
<accession>A0A9Q1BZP9</accession>
<feature type="region of interest" description="Disordered" evidence="1">
    <location>
        <begin position="1"/>
        <end position="46"/>
    </location>
</feature>
<keyword evidence="4" id="KW-1185">Reference proteome</keyword>
<evidence type="ECO:0000256" key="2">
    <source>
        <dbReference type="SAM" id="Phobius"/>
    </source>
</evidence>
<keyword evidence="2" id="KW-0472">Membrane</keyword>
<dbReference type="Proteomes" id="UP001152320">
    <property type="component" value="Chromosome 9"/>
</dbReference>
<evidence type="ECO:0000313" key="3">
    <source>
        <dbReference type="EMBL" id="KAJ8036378.1"/>
    </source>
</evidence>
<gene>
    <name evidence="3" type="ORF">HOLleu_20331</name>
</gene>
<feature type="region of interest" description="Disordered" evidence="1">
    <location>
        <begin position="256"/>
        <end position="277"/>
    </location>
</feature>
<reference evidence="3" key="1">
    <citation type="submission" date="2021-10" db="EMBL/GenBank/DDBJ databases">
        <title>Tropical sea cucumber genome reveals ecological adaptation and Cuvierian tubules defense mechanism.</title>
        <authorList>
            <person name="Chen T."/>
        </authorList>
    </citation>
    <scope>NUCLEOTIDE SEQUENCE</scope>
    <source>
        <strain evidence="3">Nanhai2018</strain>
        <tissue evidence="3">Muscle</tissue>
    </source>
</reference>
<proteinExistence type="predicted"/>
<name>A0A9Q1BZP9_HOLLE</name>
<keyword evidence="2" id="KW-1133">Transmembrane helix</keyword>
<evidence type="ECO:0000313" key="4">
    <source>
        <dbReference type="Proteomes" id="UP001152320"/>
    </source>
</evidence>
<keyword evidence="2" id="KW-0812">Transmembrane</keyword>
<feature type="compositionally biased region" description="Polar residues" evidence="1">
    <location>
        <begin position="256"/>
        <end position="267"/>
    </location>
</feature>
<feature type="compositionally biased region" description="Low complexity" evidence="1">
    <location>
        <begin position="16"/>
        <end position="41"/>
    </location>
</feature>
<feature type="region of interest" description="Disordered" evidence="1">
    <location>
        <begin position="110"/>
        <end position="131"/>
    </location>
</feature>
<sequence length="304" mass="33720">MCGRNGDSSPAEDTRTVTTRRTTRATTTTTTRAPTTTLGTTQKPNDFTYPASKYTASSSLNRKATVSSARDGGPMIEFGLIGAVIGGLLLLLVVALLFFFIYRQRRSKTLKDGSRKKDTVDSNVNGESGLTVTMTSLPNYDEEQHDENVKPLYTQVNKKRTDEGPQNTLETHLQNGNKALNATTVIETSRDTEKSKGNEDTEEMVDNMLYESDSAAPSIVHEKPLKDEIPQTNGNRLGNTETTLNKVQSRVTYENVESTTESNTYENQTDRQPESDWGSAYDKLERLDHVIGNQKVIGENVYDM</sequence>
<feature type="compositionally biased region" description="Basic and acidic residues" evidence="1">
    <location>
        <begin position="110"/>
        <end position="120"/>
    </location>
</feature>
<organism evidence="3 4">
    <name type="scientific">Holothuria leucospilota</name>
    <name type="common">Black long sea cucumber</name>
    <name type="synonym">Mertensiothuria leucospilota</name>
    <dbReference type="NCBI Taxonomy" id="206669"/>
    <lineage>
        <taxon>Eukaryota</taxon>
        <taxon>Metazoa</taxon>
        <taxon>Echinodermata</taxon>
        <taxon>Eleutherozoa</taxon>
        <taxon>Echinozoa</taxon>
        <taxon>Holothuroidea</taxon>
        <taxon>Aspidochirotacea</taxon>
        <taxon>Aspidochirotida</taxon>
        <taxon>Holothuriidae</taxon>
        <taxon>Holothuria</taxon>
    </lineage>
</organism>
<protein>
    <submittedName>
        <fullName evidence="3">Uncharacterized protein</fullName>
    </submittedName>
</protein>
<comment type="caution">
    <text evidence="3">The sequence shown here is derived from an EMBL/GenBank/DDBJ whole genome shotgun (WGS) entry which is preliminary data.</text>
</comment>
<evidence type="ECO:0000256" key="1">
    <source>
        <dbReference type="SAM" id="MobiDB-lite"/>
    </source>
</evidence>